<dbReference type="Proteomes" id="UP000886998">
    <property type="component" value="Unassembled WGS sequence"/>
</dbReference>
<evidence type="ECO:0000313" key="1">
    <source>
        <dbReference type="EMBL" id="GFY69338.1"/>
    </source>
</evidence>
<name>A0A8X6YBR0_9ARAC</name>
<accession>A0A8X6YBR0</accession>
<keyword evidence="2" id="KW-1185">Reference proteome</keyword>
<comment type="caution">
    <text evidence="1">The sequence shown here is derived from an EMBL/GenBank/DDBJ whole genome shotgun (WGS) entry which is preliminary data.</text>
</comment>
<feature type="non-terminal residue" evidence="1">
    <location>
        <position position="83"/>
    </location>
</feature>
<protein>
    <submittedName>
        <fullName evidence="1">Uncharacterized protein</fullName>
    </submittedName>
</protein>
<dbReference type="EMBL" id="BMAV01017564">
    <property type="protein sequence ID" value="GFY69338.1"/>
    <property type="molecule type" value="Genomic_DNA"/>
</dbReference>
<sequence length="83" mass="9422">AIPRNQMVLESAEIPIPRGLFSSEVNEATTSRGTDEIVHTLSNIFRPFSQGDDYNRDRNHNQIEIEGIQEIDRAEEGILEIDI</sequence>
<proteinExistence type="predicted"/>
<organism evidence="1 2">
    <name type="scientific">Trichonephila inaurata madagascariensis</name>
    <dbReference type="NCBI Taxonomy" id="2747483"/>
    <lineage>
        <taxon>Eukaryota</taxon>
        <taxon>Metazoa</taxon>
        <taxon>Ecdysozoa</taxon>
        <taxon>Arthropoda</taxon>
        <taxon>Chelicerata</taxon>
        <taxon>Arachnida</taxon>
        <taxon>Araneae</taxon>
        <taxon>Araneomorphae</taxon>
        <taxon>Entelegynae</taxon>
        <taxon>Araneoidea</taxon>
        <taxon>Nephilidae</taxon>
        <taxon>Trichonephila</taxon>
        <taxon>Trichonephila inaurata</taxon>
    </lineage>
</organism>
<reference evidence="1" key="1">
    <citation type="submission" date="2020-08" db="EMBL/GenBank/DDBJ databases">
        <title>Multicomponent nature underlies the extraordinary mechanical properties of spider dragline silk.</title>
        <authorList>
            <person name="Kono N."/>
            <person name="Nakamura H."/>
            <person name="Mori M."/>
            <person name="Yoshida Y."/>
            <person name="Ohtoshi R."/>
            <person name="Malay A.D."/>
            <person name="Moran D.A.P."/>
            <person name="Tomita M."/>
            <person name="Numata K."/>
            <person name="Arakawa K."/>
        </authorList>
    </citation>
    <scope>NUCLEOTIDE SEQUENCE</scope>
</reference>
<dbReference type="AlphaFoldDB" id="A0A8X6YBR0"/>
<evidence type="ECO:0000313" key="2">
    <source>
        <dbReference type="Proteomes" id="UP000886998"/>
    </source>
</evidence>
<gene>
    <name evidence="1" type="ORF">TNIN_46621</name>
</gene>